<protein>
    <submittedName>
        <fullName evidence="1">Uncharacterized protein</fullName>
    </submittedName>
</protein>
<proteinExistence type="predicted"/>
<reference evidence="1" key="1">
    <citation type="submission" date="2021-01" db="EMBL/GenBank/DDBJ databases">
        <authorList>
            <person name="Corre E."/>
            <person name="Pelletier E."/>
            <person name="Niang G."/>
            <person name="Scheremetjew M."/>
            <person name="Finn R."/>
            <person name="Kale V."/>
            <person name="Holt S."/>
            <person name="Cochrane G."/>
            <person name="Meng A."/>
            <person name="Brown T."/>
            <person name="Cohen L."/>
        </authorList>
    </citation>
    <scope>NUCLEOTIDE SEQUENCE</scope>
    <source>
        <strain evidence="1">Fehren 1</strain>
    </source>
</reference>
<organism evidence="1">
    <name type="scientific">Favella ehrenbergii</name>
    <dbReference type="NCBI Taxonomy" id="182087"/>
    <lineage>
        <taxon>Eukaryota</taxon>
        <taxon>Sar</taxon>
        <taxon>Alveolata</taxon>
        <taxon>Ciliophora</taxon>
        <taxon>Intramacronucleata</taxon>
        <taxon>Spirotrichea</taxon>
        <taxon>Choreotrichia</taxon>
        <taxon>Tintinnida</taxon>
        <taxon>Xystonellidae</taxon>
        <taxon>Favella</taxon>
    </lineage>
</organism>
<dbReference type="EMBL" id="HBIE01024416">
    <property type="protein sequence ID" value="CAE0312571.1"/>
    <property type="molecule type" value="Transcribed_RNA"/>
</dbReference>
<sequence>MLILSGRKGKNLMLDLGQTAPDFKGEYTGEGSFKADLVFDYAQWRDPANHMSFVRDDEREEGNGSYEMSDASSLMIVSTASSEREISNQLGKIPHSSAFYRVIILNA</sequence>
<gene>
    <name evidence="1" type="ORF">FEHR0123_LOCUS7493</name>
</gene>
<evidence type="ECO:0000313" key="1">
    <source>
        <dbReference type="EMBL" id="CAE0312571.1"/>
    </source>
</evidence>
<dbReference type="AlphaFoldDB" id="A0A7S3I423"/>
<accession>A0A7S3I423</accession>
<name>A0A7S3I423_9SPIT</name>